<gene>
    <name evidence="4" type="ORF">A8139_06090</name>
</gene>
<dbReference type="GO" id="GO:0019878">
    <property type="term" value="P:lysine biosynthetic process via aminoadipic acid"/>
    <property type="evidence" value="ECO:0007669"/>
    <property type="project" value="TreeGrafter"/>
</dbReference>
<comment type="similarity">
    <text evidence="1">Belongs to the P-Pant transferase superfamily. Gsp/Sfp/HetI/AcpT family.</text>
</comment>
<reference evidence="4 5" key="1">
    <citation type="submission" date="2016-06" db="EMBL/GenBank/DDBJ databases">
        <title>The sequenced genome of the ice-adhering bacterium Marinomonas primoryensis, from Antarctica.</title>
        <authorList>
            <person name="Graham L."/>
            <person name="Vance T.D.R."/>
            <person name="Davies P.L."/>
        </authorList>
    </citation>
    <scope>NUCLEOTIDE SEQUENCE [LARGE SCALE GENOMIC DNA]</scope>
    <source>
        <strain evidence="4 5">AceL</strain>
    </source>
</reference>
<sequence length="215" mass="25068">MLRDIQIFFANTETLSNEQQQYLFDSLPVTQKNKASGLKSKKKRREFVVGRTLLIQALQSEKKLQKLPLILEEAFAAPRVDSLDNYYVSISHSGFLVCCVLHKFPIGIDIEYKKNRKDLIHKSDFFMSHEELETLKAMVEVERKYYFYEVWCAKEALFKALDSKTQKQTSLKSIQLSRCFEGDGWSVFQRDMNNHHLSLVYRGGECQIQLIAVEL</sequence>
<dbReference type="OrthoDB" id="9808281at2"/>
<dbReference type="EMBL" id="CP016181">
    <property type="protein sequence ID" value="AWX99610.1"/>
    <property type="molecule type" value="Genomic_DNA"/>
</dbReference>
<dbReference type="GO" id="GO:0000287">
    <property type="term" value="F:magnesium ion binding"/>
    <property type="evidence" value="ECO:0007669"/>
    <property type="project" value="InterPro"/>
</dbReference>
<evidence type="ECO:0000259" key="3">
    <source>
        <dbReference type="Pfam" id="PF01648"/>
    </source>
</evidence>
<dbReference type="RefSeq" id="WP_112136507.1">
    <property type="nucleotide sequence ID" value="NZ_CP016181.1"/>
</dbReference>
<dbReference type="PANTHER" id="PTHR12215">
    <property type="entry name" value="PHOSPHOPANTETHEINE TRANSFERASE"/>
    <property type="match status" value="1"/>
</dbReference>
<dbReference type="GO" id="GO:0008897">
    <property type="term" value="F:holo-[acyl-carrier-protein] synthase activity"/>
    <property type="evidence" value="ECO:0007669"/>
    <property type="project" value="InterPro"/>
</dbReference>
<evidence type="ECO:0000256" key="2">
    <source>
        <dbReference type="ARBA" id="ARBA00022679"/>
    </source>
</evidence>
<feature type="domain" description="4'-phosphopantetheinyl transferase" evidence="3">
    <location>
        <begin position="105"/>
        <end position="199"/>
    </location>
</feature>
<dbReference type="Proteomes" id="UP000249898">
    <property type="component" value="Chromosome"/>
</dbReference>
<name>A0A2Z4PPR2_9GAMM</name>
<proteinExistence type="inferred from homology"/>
<organism evidence="4 5">
    <name type="scientific">Marinomonas primoryensis</name>
    <dbReference type="NCBI Taxonomy" id="178399"/>
    <lineage>
        <taxon>Bacteria</taxon>
        <taxon>Pseudomonadati</taxon>
        <taxon>Pseudomonadota</taxon>
        <taxon>Gammaproteobacteria</taxon>
        <taxon>Oceanospirillales</taxon>
        <taxon>Oceanospirillaceae</taxon>
        <taxon>Marinomonas</taxon>
    </lineage>
</organism>
<accession>A0A2Z4PPR2</accession>
<dbReference type="InterPro" id="IPR037143">
    <property type="entry name" value="4-PPantetheinyl_Trfase_dom_sf"/>
</dbReference>
<dbReference type="InterPro" id="IPR008278">
    <property type="entry name" value="4-PPantetheinyl_Trfase_dom"/>
</dbReference>
<dbReference type="SUPFAM" id="SSF56214">
    <property type="entry name" value="4'-phosphopantetheinyl transferase"/>
    <property type="match status" value="2"/>
</dbReference>
<evidence type="ECO:0000313" key="5">
    <source>
        <dbReference type="Proteomes" id="UP000249898"/>
    </source>
</evidence>
<protein>
    <recommendedName>
        <fullName evidence="3">4'-phosphopantetheinyl transferase domain-containing protein</fullName>
    </recommendedName>
</protein>
<evidence type="ECO:0000256" key="1">
    <source>
        <dbReference type="ARBA" id="ARBA00010990"/>
    </source>
</evidence>
<dbReference type="AlphaFoldDB" id="A0A2Z4PPR2"/>
<dbReference type="GO" id="GO:0005829">
    <property type="term" value="C:cytosol"/>
    <property type="evidence" value="ECO:0007669"/>
    <property type="project" value="TreeGrafter"/>
</dbReference>
<dbReference type="Gene3D" id="3.90.470.20">
    <property type="entry name" value="4'-phosphopantetheinyl transferase domain"/>
    <property type="match status" value="2"/>
</dbReference>
<dbReference type="InterPro" id="IPR050559">
    <property type="entry name" value="P-Pant_transferase_sf"/>
</dbReference>
<dbReference type="PANTHER" id="PTHR12215:SF10">
    <property type="entry name" value="L-AMINOADIPATE-SEMIALDEHYDE DEHYDROGENASE-PHOSPHOPANTETHEINYL TRANSFERASE"/>
    <property type="match status" value="1"/>
</dbReference>
<dbReference type="Pfam" id="PF01648">
    <property type="entry name" value="ACPS"/>
    <property type="match status" value="1"/>
</dbReference>
<keyword evidence="2" id="KW-0808">Transferase</keyword>
<evidence type="ECO:0000313" key="4">
    <source>
        <dbReference type="EMBL" id="AWX99610.1"/>
    </source>
</evidence>